<organism evidence="1 2">
    <name type="scientific">Solibacillus palustris</name>
    <dbReference type="NCBI Taxonomy" id="2908203"/>
    <lineage>
        <taxon>Bacteria</taxon>
        <taxon>Bacillati</taxon>
        <taxon>Bacillota</taxon>
        <taxon>Bacilli</taxon>
        <taxon>Bacillales</taxon>
        <taxon>Caryophanaceae</taxon>
        <taxon>Solibacillus</taxon>
    </lineage>
</organism>
<keyword evidence="2" id="KW-1185">Reference proteome</keyword>
<protein>
    <submittedName>
        <fullName evidence="1">Uncharacterized protein</fullName>
    </submittedName>
</protein>
<accession>A0ABS9UB66</accession>
<comment type="caution">
    <text evidence="1">The sequence shown here is derived from an EMBL/GenBank/DDBJ whole genome shotgun (WGS) entry which is preliminary data.</text>
</comment>
<sequence>MIVVDKKSFKMAIDETKHILSVQVLGLLREADTEEYLQDLQETINKVSRSNYTFMVDATYQTPLPSKVAAGLDNIMLFYSSFGFKDIIIVKPKSKIAQVQIRNALERIEFNGTFIDSK</sequence>
<reference evidence="1 2" key="1">
    <citation type="submission" date="2022-03" db="EMBL/GenBank/DDBJ databases">
        <authorList>
            <person name="Jo J.-H."/>
            <person name="Im W.-T."/>
        </authorList>
    </citation>
    <scope>NUCLEOTIDE SEQUENCE [LARGE SCALE GENOMIC DNA]</scope>
    <source>
        <strain evidence="1 2">MA9</strain>
    </source>
</reference>
<dbReference type="RefSeq" id="WP_241368389.1">
    <property type="nucleotide sequence ID" value="NZ_JAKZFC010000001.1"/>
</dbReference>
<proteinExistence type="predicted"/>
<dbReference type="Proteomes" id="UP001316087">
    <property type="component" value="Unassembled WGS sequence"/>
</dbReference>
<evidence type="ECO:0000313" key="1">
    <source>
        <dbReference type="EMBL" id="MCH7321360.1"/>
    </source>
</evidence>
<dbReference type="EMBL" id="JAKZFC010000001">
    <property type="protein sequence ID" value="MCH7321360.1"/>
    <property type="molecule type" value="Genomic_DNA"/>
</dbReference>
<evidence type="ECO:0000313" key="2">
    <source>
        <dbReference type="Proteomes" id="UP001316087"/>
    </source>
</evidence>
<gene>
    <name evidence="1" type="ORF">LZ480_05590</name>
</gene>
<name>A0ABS9UB66_9BACL</name>